<evidence type="ECO:0008006" key="5">
    <source>
        <dbReference type="Google" id="ProtNLM"/>
    </source>
</evidence>
<accession>A0ABV6HL80</accession>
<proteinExistence type="predicted"/>
<reference evidence="3 4" key="1">
    <citation type="submission" date="2024-09" db="EMBL/GenBank/DDBJ databases">
        <authorList>
            <person name="Sun Q."/>
            <person name="Mori K."/>
        </authorList>
    </citation>
    <scope>NUCLEOTIDE SEQUENCE [LARGE SCALE GENOMIC DNA]</scope>
    <source>
        <strain evidence="3 4">CCM 7765</strain>
    </source>
</reference>
<comment type="caution">
    <text evidence="3">The sequence shown here is derived from an EMBL/GenBank/DDBJ whole genome shotgun (WGS) entry which is preliminary data.</text>
</comment>
<dbReference type="PANTHER" id="PTHR41339">
    <property type="entry name" value="LIPL48"/>
    <property type="match status" value="1"/>
</dbReference>
<evidence type="ECO:0000313" key="4">
    <source>
        <dbReference type="Proteomes" id="UP001589774"/>
    </source>
</evidence>
<dbReference type="EMBL" id="JBHLWO010000002">
    <property type="protein sequence ID" value="MFC0319632.1"/>
    <property type="molecule type" value="Genomic_DNA"/>
</dbReference>
<name>A0ABV6HL80_9SPHI</name>
<protein>
    <recommendedName>
        <fullName evidence="5">Multidrug transporter</fullName>
    </recommendedName>
</protein>
<feature type="region of interest" description="Disordered" evidence="1">
    <location>
        <begin position="348"/>
        <end position="371"/>
    </location>
</feature>
<sequence length="383" mass="40067">MKKLFLSMMVIATMFASCSSDDDNNPGPDGGEITFEDGIISGNIDRNARVTAGRTYTLRGPVYVKSGATLTIEPGVRIEAEYSENVTNVAFLAVERGAMINAAGTAENPIVFTSGAATPAAGQWGGIVICGNAGTNKGANAQAEVAGLIYGGNNNTDNSGVLSHIIIEYSGNKINDESEFNALTLYAVGNGTTVNNIFINQVSDDGVEWFGGSVNAENLTVIGSQDDSFDWAEGWNGRVTNLYADQSAATTYSSDSRGIEADSNQDNPTLAPVSSPTLTNLTLIGRNSTSVTSEAGMMLRRGTLGSITNVYLKDFIAGEGVVASGAESLAHFQANKVKQVRFDNVPNKGTAGTYEEDPNATGAGNGAARPNWSTWAESHLTAN</sequence>
<gene>
    <name evidence="3" type="ORF">ACFFI0_15025</name>
</gene>
<organism evidence="3 4">
    <name type="scientific">Olivibacter oleidegradans</name>
    <dbReference type="NCBI Taxonomy" id="760123"/>
    <lineage>
        <taxon>Bacteria</taxon>
        <taxon>Pseudomonadati</taxon>
        <taxon>Bacteroidota</taxon>
        <taxon>Sphingobacteriia</taxon>
        <taxon>Sphingobacteriales</taxon>
        <taxon>Sphingobacteriaceae</taxon>
        <taxon>Olivibacter</taxon>
    </lineage>
</organism>
<dbReference type="InterPro" id="IPR011050">
    <property type="entry name" value="Pectin_lyase_fold/virulence"/>
</dbReference>
<dbReference type="PANTHER" id="PTHR41339:SF1">
    <property type="entry name" value="SECRETED PROTEIN"/>
    <property type="match status" value="1"/>
</dbReference>
<feature type="chain" id="PRO_5047263089" description="Multidrug transporter" evidence="2">
    <location>
        <begin position="20"/>
        <end position="383"/>
    </location>
</feature>
<feature type="signal peptide" evidence="2">
    <location>
        <begin position="1"/>
        <end position="19"/>
    </location>
</feature>
<keyword evidence="2" id="KW-0732">Signal</keyword>
<dbReference type="SUPFAM" id="SSF51126">
    <property type="entry name" value="Pectin lyase-like"/>
    <property type="match status" value="1"/>
</dbReference>
<evidence type="ECO:0000256" key="1">
    <source>
        <dbReference type="SAM" id="MobiDB-lite"/>
    </source>
</evidence>
<feature type="region of interest" description="Disordered" evidence="1">
    <location>
        <begin position="255"/>
        <end position="274"/>
    </location>
</feature>
<evidence type="ECO:0000313" key="3">
    <source>
        <dbReference type="EMBL" id="MFC0319632.1"/>
    </source>
</evidence>
<dbReference type="PROSITE" id="PS51257">
    <property type="entry name" value="PROKAR_LIPOPROTEIN"/>
    <property type="match status" value="1"/>
</dbReference>
<evidence type="ECO:0000256" key="2">
    <source>
        <dbReference type="SAM" id="SignalP"/>
    </source>
</evidence>
<dbReference type="Proteomes" id="UP001589774">
    <property type="component" value="Unassembled WGS sequence"/>
</dbReference>
<keyword evidence="4" id="KW-1185">Reference proteome</keyword>
<dbReference type="RefSeq" id="WP_130855803.1">
    <property type="nucleotide sequence ID" value="NZ_JBHLWO010000002.1"/>
</dbReference>